<comment type="caution">
    <text evidence="6">The sequence shown here is derived from an EMBL/GenBank/DDBJ whole genome shotgun (WGS) entry which is preliminary data.</text>
</comment>
<protein>
    <recommendedName>
        <fullName evidence="5">Receptor ligand binding region domain-containing protein</fullName>
    </recommendedName>
</protein>
<reference evidence="6 7" key="1">
    <citation type="journal article" date="2019" name="Sci. Rep.">
        <title>Comparative genomics of chytrid fungi reveal insights into the obligate biotrophic and pathogenic lifestyle of Synchytrium endobioticum.</title>
        <authorList>
            <person name="van de Vossenberg B.T.L.H."/>
            <person name="Warris S."/>
            <person name="Nguyen H.D.T."/>
            <person name="van Gent-Pelzer M.P.E."/>
            <person name="Joly D.L."/>
            <person name="van de Geest H.C."/>
            <person name="Bonants P.J.M."/>
            <person name="Smith D.S."/>
            <person name="Levesque C.A."/>
            <person name="van der Lee T.A.J."/>
        </authorList>
    </citation>
    <scope>NUCLEOTIDE SEQUENCE [LARGE SCALE GENOMIC DNA]</scope>
    <source>
        <strain evidence="6 7">CBS 675.73</strain>
    </source>
</reference>
<dbReference type="InterPro" id="IPR001828">
    <property type="entry name" value="ANF_lig-bd_rcpt"/>
</dbReference>
<dbReference type="Gene3D" id="3.40.50.2300">
    <property type="match status" value="1"/>
</dbReference>
<sequence>MAVFGGVSSDITQYTAELFSYYQIPYCGPMQGSPSLSDKNNYPYFIRPVQGVFVPVHFFKF</sequence>
<dbReference type="EMBL" id="QEAP01000015">
    <property type="protein sequence ID" value="TPX77743.1"/>
    <property type="molecule type" value="Genomic_DNA"/>
</dbReference>
<evidence type="ECO:0000256" key="4">
    <source>
        <dbReference type="ARBA" id="ARBA00023136"/>
    </source>
</evidence>
<dbReference type="SUPFAM" id="SSF53822">
    <property type="entry name" value="Periplasmic binding protein-like I"/>
    <property type="match status" value="1"/>
</dbReference>
<keyword evidence="7" id="KW-1185">Reference proteome</keyword>
<dbReference type="OrthoDB" id="2126318at2759"/>
<accession>A0A507FNB2</accession>
<proteinExistence type="predicted"/>
<keyword evidence="2" id="KW-0812">Transmembrane</keyword>
<dbReference type="Proteomes" id="UP000320333">
    <property type="component" value="Unassembled WGS sequence"/>
</dbReference>
<dbReference type="Pfam" id="PF01094">
    <property type="entry name" value="ANF_receptor"/>
    <property type="match status" value="1"/>
</dbReference>
<gene>
    <name evidence="6" type="ORF">CcCBS67573_g00968</name>
</gene>
<dbReference type="AlphaFoldDB" id="A0A507FNB2"/>
<dbReference type="GO" id="GO:0016020">
    <property type="term" value="C:membrane"/>
    <property type="evidence" value="ECO:0007669"/>
    <property type="project" value="UniProtKB-SubCell"/>
</dbReference>
<evidence type="ECO:0000313" key="7">
    <source>
        <dbReference type="Proteomes" id="UP000320333"/>
    </source>
</evidence>
<keyword evidence="4" id="KW-0472">Membrane</keyword>
<keyword evidence="3" id="KW-1133">Transmembrane helix</keyword>
<evidence type="ECO:0000256" key="1">
    <source>
        <dbReference type="ARBA" id="ARBA00004370"/>
    </source>
</evidence>
<evidence type="ECO:0000256" key="3">
    <source>
        <dbReference type="ARBA" id="ARBA00022989"/>
    </source>
</evidence>
<feature type="domain" description="Receptor ligand binding region" evidence="5">
    <location>
        <begin position="2"/>
        <end position="49"/>
    </location>
</feature>
<evidence type="ECO:0000259" key="5">
    <source>
        <dbReference type="Pfam" id="PF01094"/>
    </source>
</evidence>
<evidence type="ECO:0000256" key="2">
    <source>
        <dbReference type="ARBA" id="ARBA00022692"/>
    </source>
</evidence>
<organism evidence="6 7">
    <name type="scientific">Chytriomyces confervae</name>
    <dbReference type="NCBI Taxonomy" id="246404"/>
    <lineage>
        <taxon>Eukaryota</taxon>
        <taxon>Fungi</taxon>
        <taxon>Fungi incertae sedis</taxon>
        <taxon>Chytridiomycota</taxon>
        <taxon>Chytridiomycota incertae sedis</taxon>
        <taxon>Chytridiomycetes</taxon>
        <taxon>Chytridiales</taxon>
        <taxon>Chytriomycetaceae</taxon>
        <taxon>Chytriomyces</taxon>
    </lineage>
</organism>
<comment type="subcellular location">
    <subcellularLocation>
        <location evidence="1">Membrane</location>
    </subcellularLocation>
</comment>
<dbReference type="InterPro" id="IPR028082">
    <property type="entry name" value="Peripla_BP_I"/>
</dbReference>
<evidence type="ECO:0000313" key="6">
    <source>
        <dbReference type="EMBL" id="TPX77743.1"/>
    </source>
</evidence>
<name>A0A507FNB2_9FUNG</name>